<dbReference type="STRING" id="1637975.AN957_17240"/>
<evidence type="ECO:0000256" key="1">
    <source>
        <dbReference type="ARBA" id="ARBA00010996"/>
    </source>
</evidence>
<dbReference type="PATRIC" id="fig|1637975.4.peg.3376"/>
<feature type="domain" description="Thioredoxin" evidence="5">
    <location>
        <begin position="27"/>
        <end position="191"/>
    </location>
</feature>
<keyword evidence="7" id="KW-1185">Reference proteome</keyword>
<dbReference type="PROSITE" id="PS51352">
    <property type="entry name" value="THIOREDOXIN_2"/>
    <property type="match status" value="1"/>
</dbReference>
<comment type="caution">
    <text evidence="6">The sequence shown here is derived from an EMBL/GenBank/DDBJ whole genome shotgun (WGS) entry which is preliminary data.</text>
</comment>
<dbReference type="PROSITE" id="PS51257">
    <property type="entry name" value="PROKAR_LIPOPROTEIN"/>
    <property type="match status" value="1"/>
</dbReference>
<protein>
    <recommendedName>
        <fullName evidence="5">Thioredoxin domain-containing protein</fullName>
    </recommendedName>
</protein>
<dbReference type="EMBL" id="LJIX01000006">
    <property type="protein sequence ID" value="KQL20142.1"/>
    <property type="molecule type" value="Genomic_DNA"/>
</dbReference>
<name>A0A0Q3QR01_9BACI</name>
<organism evidence="6 7">
    <name type="scientific">Cytobacillus solani</name>
    <dbReference type="NCBI Taxonomy" id="1637975"/>
    <lineage>
        <taxon>Bacteria</taxon>
        <taxon>Bacillati</taxon>
        <taxon>Bacillota</taxon>
        <taxon>Bacilli</taxon>
        <taxon>Bacillales</taxon>
        <taxon>Bacillaceae</taxon>
        <taxon>Cytobacillus</taxon>
    </lineage>
</organism>
<dbReference type="CDD" id="cd02968">
    <property type="entry name" value="SCO"/>
    <property type="match status" value="1"/>
</dbReference>
<dbReference type="AlphaFoldDB" id="A0A0Q3QR01"/>
<dbReference type="GO" id="GO:0046872">
    <property type="term" value="F:metal ion binding"/>
    <property type="evidence" value="ECO:0007669"/>
    <property type="project" value="UniProtKB-KW"/>
</dbReference>
<sequence>MKIRLLTIISILTVILLSACGKGELKDAKNWPVPDFTYTDQNNKSFGLADLEGKVWVADFIYTACPDICQPMTFNMSKLQEMAKKEEVENIEFVSFSIDPSVDKPEVLTEYSKQFNADLKNWHFLTGYEQKDIEAFAKGFKTIAQKPENSDIVIHQSYFYLINQEGKIQQLYKGDKEVPYEEIIDDIKTLQ</sequence>
<evidence type="ECO:0000259" key="5">
    <source>
        <dbReference type="PROSITE" id="PS51352"/>
    </source>
</evidence>
<evidence type="ECO:0000256" key="2">
    <source>
        <dbReference type="ARBA" id="ARBA00023008"/>
    </source>
</evidence>
<gene>
    <name evidence="6" type="ORF">AN957_17240</name>
</gene>
<dbReference type="Proteomes" id="UP000050996">
    <property type="component" value="Unassembled WGS sequence"/>
</dbReference>
<evidence type="ECO:0000313" key="6">
    <source>
        <dbReference type="EMBL" id="KQL20142.1"/>
    </source>
</evidence>
<dbReference type="PANTHER" id="PTHR12151:SF25">
    <property type="entry name" value="LINALOOL DEHYDRATASE_ISOMERASE DOMAIN-CONTAINING PROTEIN"/>
    <property type="match status" value="1"/>
</dbReference>
<dbReference type="InterPro" id="IPR003782">
    <property type="entry name" value="SCO1/SenC"/>
</dbReference>
<keyword evidence="4" id="KW-1015">Disulfide bond</keyword>
<evidence type="ECO:0000256" key="4">
    <source>
        <dbReference type="PIRSR" id="PIRSR603782-2"/>
    </source>
</evidence>
<comment type="similarity">
    <text evidence="1">Belongs to the SCO1/2 family.</text>
</comment>
<keyword evidence="3" id="KW-0479">Metal-binding</keyword>
<dbReference type="Gene3D" id="3.40.30.10">
    <property type="entry name" value="Glutaredoxin"/>
    <property type="match status" value="1"/>
</dbReference>
<reference evidence="6 7" key="1">
    <citation type="submission" date="2015-09" db="EMBL/GenBank/DDBJ databases">
        <title>Genome sequencing project for genomic taxonomy and phylogenomics of Bacillus-like bacteria.</title>
        <authorList>
            <person name="Liu B."/>
            <person name="Wang J."/>
            <person name="Zhu Y."/>
            <person name="Liu G."/>
            <person name="Chen Q."/>
            <person name="Chen Z."/>
            <person name="Lan J."/>
            <person name="Che J."/>
            <person name="Ge C."/>
            <person name="Shi H."/>
            <person name="Pan Z."/>
            <person name="Liu X."/>
        </authorList>
    </citation>
    <scope>NUCLEOTIDE SEQUENCE [LARGE SCALE GENOMIC DNA]</scope>
    <source>
        <strain evidence="6 7">FJAT-18043</strain>
    </source>
</reference>
<evidence type="ECO:0000256" key="3">
    <source>
        <dbReference type="PIRSR" id="PIRSR603782-1"/>
    </source>
</evidence>
<feature type="binding site" evidence="3">
    <location>
        <position position="69"/>
    </location>
    <ligand>
        <name>Cu cation</name>
        <dbReference type="ChEBI" id="CHEBI:23378"/>
    </ligand>
</feature>
<feature type="binding site" evidence="3">
    <location>
        <position position="65"/>
    </location>
    <ligand>
        <name>Cu cation</name>
        <dbReference type="ChEBI" id="CHEBI:23378"/>
    </ligand>
</feature>
<dbReference type="SUPFAM" id="SSF52833">
    <property type="entry name" value="Thioredoxin-like"/>
    <property type="match status" value="1"/>
</dbReference>
<dbReference type="RefSeq" id="WP_053476679.1">
    <property type="nucleotide sequence ID" value="NZ_CP041305.1"/>
</dbReference>
<feature type="disulfide bond" description="Redox-active" evidence="4">
    <location>
        <begin position="65"/>
        <end position="69"/>
    </location>
</feature>
<proteinExistence type="inferred from homology"/>
<dbReference type="InterPro" id="IPR036249">
    <property type="entry name" value="Thioredoxin-like_sf"/>
</dbReference>
<dbReference type="InterPro" id="IPR013766">
    <property type="entry name" value="Thioredoxin_domain"/>
</dbReference>
<dbReference type="Pfam" id="PF02630">
    <property type="entry name" value="SCO1-SenC"/>
    <property type="match status" value="1"/>
</dbReference>
<dbReference type="PANTHER" id="PTHR12151">
    <property type="entry name" value="ELECTRON TRANSPORT PROTIN SCO1/SENC FAMILY MEMBER"/>
    <property type="match status" value="1"/>
</dbReference>
<feature type="binding site" evidence="3">
    <location>
        <position position="155"/>
    </location>
    <ligand>
        <name>Cu cation</name>
        <dbReference type="ChEBI" id="CHEBI:23378"/>
    </ligand>
</feature>
<accession>A0A0Q3QR01</accession>
<evidence type="ECO:0000313" key="7">
    <source>
        <dbReference type="Proteomes" id="UP000050996"/>
    </source>
</evidence>
<keyword evidence="2 3" id="KW-0186">Copper</keyword>